<keyword evidence="1" id="KW-0472">Membrane</keyword>
<dbReference type="Gene3D" id="2.60.450.10">
    <property type="entry name" value="Lipopolysaccharide (LPS) transport protein A like domain"/>
    <property type="match status" value="1"/>
</dbReference>
<dbReference type="Pfam" id="PF06835">
    <property type="entry name" value="LptC"/>
    <property type="match status" value="1"/>
</dbReference>
<keyword evidence="3" id="KW-1185">Reference proteome</keyword>
<feature type="transmembrane region" description="Helical" evidence="1">
    <location>
        <begin position="28"/>
        <end position="50"/>
    </location>
</feature>
<dbReference type="RefSeq" id="WP_054135444.1">
    <property type="nucleotide sequence ID" value="NZ_CBDIRB010000001.1"/>
</dbReference>
<evidence type="ECO:0000313" key="3">
    <source>
        <dbReference type="Proteomes" id="UP000258016"/>
    </source>
</evidence>
<dbReference type="GeneID" id="303485490"/>
<gene>
    <name evidence="2" type="ORF">B5J99_07900</name>
</gene>
<organism evidence="2 3">
    <name type="scientific">Blastomonas fulva</name>
    <dbReference type="NCBI Taxonomy" id="1550728"/>
    <lineage>
        <taxon>Bacteria</taxon>
        <taxon>Pseudomonadati</taxon>
        <taxon>Pseudomonadota</taxon>
        <taxon>Alphaproteobacteria</taxon>
        <taxon>Sphingomonadales</taxon>
        <taxon>Sphingomonadaceae</taxon>
        <taxon>Blastomonas</taxon>
    </lineage>
</organism>
<dbReference type="Proteomes" id="UP000258016">
    <property type="component" value="Chromosome"/>
</dbReference>
<evidence type="ECO:0000256" key="1">
    <source>
        <dbReference type="SAM" id="Phobius"/>
    </source>
</evidence>
<proteinExistence type="predicted"/>
<evidence type="ECO:0000313" key="2">
    <source>
        <dbReference type="EMBL" id="ASR51397.1"/>
    </source>
</evidence>
<sequence>MTERADIMRSRRQLFATPGSSHDRMVRLLGIILPSAIGVLVAFLALAPLLRNTEVSFLLDKNQVDIARERMRVTQALYRGQDSEGRPFSLQAGSAVQKTSRNPVVEMSDLAARILLTEGPGVLEAGQGTYNMDSEQVSIIGPVQFSSANGYRMVTRDVDIDLPKRSMVSRGEVTGRLPAGTFRADRLKADLANRTVTLEGRARLRMTQGGLPR</sequence>
<keyword evidence="1" id="KW-1133">Transmembrane helix</keyword>
<protein>
    <submittedName>
        <fullName evidence="2">LPS export ABC transporter periplasmic protein LptC</fullName>
    </submittedName>
</protein>
<dbReference type="EMBL" id="CP020083">
    <property type="protein sequence ID" value="ASR51397.1"/>
    <property type="molecule type" value="Genomic_DNA"/>
</dbReference>
<keyword evidence="1" id="KW-0812">Transmembrane</keyword>
<dbReference type="InterPro" id="IPR010664">
    <property type="entry name" value="LipoPS_assembly_LptC-rel"/>
</dbReference>
<accession>A0ABM6M672</accession>
<name>A0ABM6M672_9SPHN</name>
<reference evidence="2 3" key="1">
    <citation type="submission" date="2017-03" db="EMBL/GenBank/DDBJ databases">
        <title>Complete genome sequence of Blastomonas fulva degrading microcsystin LR.</title>
        <authorList>
            <person name="Lee H.-g."/>
            <person name="Jin L."/>
            <person name="oh H.-M."/>
        </authorList>
    </citation>
    <scope>NUCLEOTIDE SEQUENCE [LARGE SCALE GENOMIC DNA]</scope>
    <source>
        <strain evidence="2 3">T2</strain>
    </source>
</reference>